<dbReference type="SUPFAM" id="SSF54593">
    <property type="entry name" value="Glyoxalase/Bleomycin resistance protein/Dihydroxybiphenyl dioxygenase"/>
    <property type="match status" value="2"/>
</dbReference>
<sequence length="256" mass="26843">MLSTDYTPGTPRWIDLGTPDTAATAAFYTSLFGWTTEDAGPDAGGYGFFSNDGKRVGGFGPLMEPGATSAWTIYFGTDDAEATVKAVEQAGGTVRVPASDVMSFGRMAQFSDGQGAKFAVWQPLQTKGFDVVNVPVSVSWAELHTADAAAAKTFYRDVLGWSLADQDMGGFTYTVASMGSEETSFGGVMGHMPGETVTYWVPYFEVADPDATAAKVTELGGRVLHGPDTLPGVGRMAACADPHGAVFSIIKGETPS</sequence>
<keyword evidence="3" id="KW-1185">Reference proteome</keyword>
<feature type="domain" description="VOC" evidence="1">
    <location>
        <begin position="10"/>
        <end position="123"/>
    </location>
</feature>
<dbReference type="InterPro" id="IPR029068">
    <property type="entry name" value="Glyas_Bleomycin-R_OHBP_Dase"/>
</dbReference>
<dbReference type="PANTHER" id="PTHR33993:SF10">
    <property type="entry name" value="CONSERVED PROTEIN"/>
    <property type="match status" value="1"/>
</dbReference>
<gene>
    <name evidence="2" type="ORF">I2501_21010</name>
</gene>
<evidence type="ECO:0000313" key="2">
    <source>
        <dbReference type="EMBL" id="MBF9070508.1"/>
    </source>
</evidence>
<comment type="caution">
    <text evidence="2">The sequence shown here is derived from an EMBL/GenBank/DDBJ whole genome shotgun (WGS) entry which is preliminary data.</text>
</comment>
<dbReference type="CDD" id="cd07247">
    <property type="entry name" value="SgaA_N_like"/>
    <property type="match status" value="2"/>
</dbReference>
<dbReference type="InterPro" id="IPR037523">
    <property type="entry name" value="VOC_core"/>
</dbReference>
<dbReference type="Pfam" id="PF00903">
    <property type="entry name" value="Glyoxalase"/>
    <property type="match status" value="2"/>
</dbReference>
<dbReference type="InterPro" id="IPR052164">
    <property type="entry name" value="Anthracycline_SecMetBiosynth"/>
</dbReference>
<feature type="domain" description="VOC" evidence="1">
    <location>
        <begin position="137"/>
        <end position="252"/>
    </location>
</feature>
<proteinExistence type="predicted"/>
<protein>
    <submittedName>
        <fullName evidence="2">VOC family protein</fullName>
    </submittedName>
</protein>
<dbReference type="AlphaFoldDB" id="A0A931BA29"/>
<name>A0A931BA29_9ACTN</name>
<dbReference type="EMBL" id="JADPRT010000008">
    <property type="protein sequence ID" value="MBF9070508.1"/>
    <property type="molecule type" value="Genomic_DNA"/>
</dbReference>
<dbReference type="PROSITE" id="PS51819">
    <property type="entry name" value="VOC"/>
    <property type="match status" value="2"/>
</dbReference>
<evidence type="ECO:0000313" key="3">
    <source>
        <dbReference type="Proteomes" id="UP000657385"/>
    </source>
</evidence>
<reference evidence="2" key="1">
    <citation type="submission" date="2020-11" db="EMBL/GenBank/DDBJ databases">
        <title>Isolation and identification of active actinomycetes.</title>
        <authorList>
            <person name="Yu B."/>
        </authorList>
    </citation>
    <scope>NUCLEOTIDE SEQUENCE</scope>
    <source>
        <strain evidence="2">NEAU-YB345</strain>
    </source>
</reference>
<accession>A0A931BA29</accession>
<dbReference type="RefSeq" id="WP_196195673.1">
    <property type="nucleotide sequence ID" value="NZ_JADPRT010000008.1"/>
</dbReference>
<dbReference type="PANTHER" id="PTHR33993">
    <property type="entry name" value="GLYOXALASE-RELATED"/>
    <property type="match status" value="1"/>
</dbReference>
<organism evidence="2 3">
    <name type="scientific">Streptacidiphilus fuscans</name>
    <dbReference type="NCBI Taxonomy" id="2789292"/>
    <lineage>
        <taxon>Bacteria</taxon>
        <taxon>Bacillati</taxon>
        <taxon>Actinomycetota</taxon>
        <taxon>Actinomycetes</taxon>
        <taxon>Kitasatosporales</taxon>
        <taxon>Streptomycetaceae</taxon>
        <taxon>Streptacidiphilus</taxon>
    </lineage>
</organism>
<dbReference type="Proteomes" id="UP000657385">
    <property type="component" value="Unassembled WGS sequence"/>
</dbReference>
<dbReference type="Gene3D" id="3.10.180.10">
    <property type="entry name" value="2,3-Dihydroxybiphenyl 1,2-Dioxygenase, domain 1"/>
    <property type="match status" value="2"/>
</dbReference>
<evidence type="ECO:0000259" key="1">
    <source>
        <dbReference type="PROSITE" id="PS51819"/>
    </source>
</evidence>
<dbReference type="InterPro" id="IPR004360">
    <property type="entry name" value="Glyas_Fos-R_dOase_dom"/>
</dbReference>